<protein>
    <submittedName>
        <fullName evidence="3">Cuticle collagen 39-like</fullName>
    </submittedName>
</protein>
<reference evidence="3" key="1">
    <citation type="submission" date="2025-08" db="UniProtKB">
        <authorList>
            <consortium name="RefSeq"/>
        </authorList>
    </citation>
    <scope>IDENTIFICATION</scope>
    <source>
        <tissue evidence="3">Spleen</tissue>
    </source>
</reference>
<sequence length="102" mass="10618">MRERPMWRLLCRGSGGPASSSGVRAAREPPWQPGEDGLRGGPGADCGSTACPGRSEPPNGAGGLGEGGREGTALPREEPPDWPAEGKVDSENGLQKRAMEEH</sequence>
<organism evidence="2 3">
    <name type="scientific">Phascolarctos cinereus</name>
    <name type="common">Koala</name>
    <dbReference type="NCBI Taxonomy" id="38626"/>
    <lineage>
        <taxon>Eukaryota</taxon>
        <taxon>Metazoa</taxon>
        <taxon>Chordata</taxon>
        <taxon>Craniata</taxon>
        <taxon>Vertebrata</taxon>
        <taxon>Euteleostomi</taxon>
        <taxon>Mammalia</taxon>
        <taxon>Metatheria</taxon>
        <taxon>Diprotodontia</taxon>
        <taxon>Phascolarctidae</taxon>
        <taxon>Phascolarctos</taxon>
    </lineage>
</organism>
<dbReference type="Proteomes" id="UP000515140">
    <property type="component" value="Unplaced"/>
</dbReference>
<dbReference type="KEGG" id="pcw:110203485"/>
<evidence type="ECO:0000313" key="3">
    <source>
        <dbReference type="RefSeq" id="XP_020835646.1"/>
    </source>
</evidence>
<dbReference type="RefSeq" id="XP_020835646.1">
    <property type="nucleotide sequence ID" value="XM_020979987.1"/>
</dbReference>
<gene>
    <name evidence="3" type="primary">LOC110203485</name>
</gene>
<accession>A0A6P5JVQ2</accession>
<dbReference type="GeneID" id="110203485"/>
<evidence type="ECO:0000256" key="1">
    <source>
        <dbReference type="SAM" id="MobiDB-lite"/>
    </source>
</evidence>
<evidence type="ECO:0000313" key="2">
    <source>
        <dbReference type="Proteomes" id="UP000515140"/>
    </source>
</evidence>
<proteinExistence type="predicted"/>
<dbReference type="InParanoid" id="A0A6P5JVQ2"/>
<name>A0A6P5JVQ2_PHACI</name>
<feature type="compositionally biased region" description="Basic and acidic residues" evidence="1">
    <location>
        <begin position="75"/>
        <end position="90"/>
    </location>
</feature>
<dbReference type="AlphaFoldDB" id="A0A6P5JVQ2"/>
<feature type="region of interest" description="Disordered" evidence="1">
    <location>
        <begin position="1"/>
        <end position="102"/>
    </location>
</feature>
<keyword evidence="2" id="KW-1185">Reference proteome</keyword>